<proteinExistence type="predicted"/>
<name>A0A2X4X982_9GAMM</name>
<dbReference type="KEGG" id="lri:NCTC12151_00671"/>
<dbReference type="GO" id="GO:0015628">
    <property type="term" value="P:protein secretion by the type II secretion system"/>
    <property type="evidence" value="ECO:0007669"/>
    <property type="project" value="TreeGrafter"/>
</dbReference>
<protein>
    <submittedName>
        <fullName evidence="7">Type II secretory pathway, component PulJ</fullName>
    </submittedName>
</protein>
<evidence type="ECO:0000256" key="3">
    <source>
        <dbReference type="ARBA" id="ARBA00022692"/>
    </source>
</evidence>
<keyword evidence="5 6" id="KW-0472">Membrane</keyword>
<dbReference type="PANTHER" id="PTHR39583:SF3">
    <property type="entry name" value="PREPILIN PEPTIDASE-DEPENDENT PROTEIN B"/>
    <property type="match status" value="1"/>
</dbReference>
<dbReference type="InterPro" id="IPR012902">
    <property type="entry name" value="N_methyl_site"/>
</dbReference>
<dbReference type="EMBL" id="LS483470">
    <property type="protein sequence ID" value="SQI36265.1"/>
    <property type="molecule type" value="Genomic_DNA"/>
</dbReference>
<dbReference type="GO" id="GO:0016020">
    <property type="term" value="C:membrane"/>
    <property type="evidence" value="ECO:0007669"/>
    <property type="project" value="UniProtKB-SubCell"/>
</dbReference>
<accession>A0A2X4X982</accession>
<keyword evidence="8" id="KW-1185">Reference proteome</keyword>
<dbReference type="PROSITE" id="PS00409">
    <property type="entry name" value="PROKAR_NTER_METHYL"/>
    <property type="match status" value="1"/>
</dbReference>
<dbReference type="PANTHER" id="PTHR39583">
    <property type="entry name" value="TYPE II SECRETION SYSTEM PROTEIN J-RELATED"/>
    <property type="match status" value="1"/>
</dbReference>
<comment type="subcellular location">
    <subcellularLocation>
        <location evidence="1">Membrane</location>
        <topology evidence="1">Single-pass membrane protein</topology>
    </subcellularLocation>
</comment>
<evidence type="ECO:0000256" key="2">
    <source>
        <dbReference type="ARBA" id="ARBA00022481"/>
    </source>
</evidence>
<evidence type="ECO:0000256" key="6">
    <source>
        <dbReference type="SAM" id="Phobius"/>
    </source>
</evidence>
<dbReference type="InterPro" id="IPR045584">
    <property type="entry name" value="Pilin-like"/>
</dbReference>
<organism evidence="7 8">
    <name type="scientific">Leminorella richardii</name>
    <dbReference type="NCBI Taxonomy" id="158841"/>
    <lineage>
        <taxon>Bacteria</taxon>
        <taxon>Pseudomonadati</taxon>
        <taxon>Pseudomonadota</taxon>
        <taxon>Gammaproteobacteria</taxon>
        <taxon>Enterobacterales</taxon>
        <taxon>Budviciaceae</taxon>
        <taxon>Leminorella</taxon>
    </lineage>
</organism>
<keyword evidence="4 6" id="KW-1133">Transmembrane helix</keyword>
<dbReference type="SUPFAM" id="SSF54523">
    <property type="entry name" value="Pili subunits"/>
    <property type="match status" value="1"/>
</dbReference>
<evidence type="ECO:0000313" key="8">
    <source>
        <dbReference type="Proteomes" id="UP000249005"/>
    </source>
</evidence>
<dbReference type="InterPro" id="IPR051621">
    <property type="entry name" value="T2SS_protein_J"/>
</dbReference>
<keyword evidence="2" id="KW-0488">Methylation</keyword>
<evidence type="ECO:0000256" key="5">
    <source>
        <dbReference type="ARBA" id="ARBA00023136"/>
    </source>
</evidence>
<dbReference type="NCBIfam" id="NF007848">
    <property type="entry name" value="PRK10557.1"/>
    <property type="match status" value="1"/>
</dbReference>
<gene>
    <name evidence="7" type="ORF">NCTC12151_00671</name>
</gene>
<dbReference type="Proteomes" id="UP000249005">
    <property type="component" value="Chromosome 1"/>
</dbReference>
<dbReference type="OrthoDB" id="7059546at2"/>
<reference evidence="7 8" key="1">
    <citation type="submission" date="2018-06" db="EMBL/GenBank/DDBJ databases">
        <authorList>
            <consortium name="Pathogen Informatics"/>
            <person name="Doyle S."/>
        </authorList>
    </citation>
    <scope>NUCLEOTIDE SEQUENCE [LARGE SCALE GENOMIC DNA]</scope>
    <source>
        <strain evidence="7 8">NCTC12151</strain>
    </source>
</reference>
<dbReference type="PIRSF" id="PIRSF004525">
    <property type="entry name" value="Pilin_peptidase-dep_B_prd"/>
    <property type="match status" value="1"/>
</dbReference>
<dbReference type="NCBIfam" id="TIGR02532">
    <property type="entry name" value="IV_pilin_GFxxxE"/>
    <property type="match status" value="1"/>
</dbReference>
<dbReference type="Pfam" id="PF07963">
    <property type="entry name" value="N_methyl"/>
    <property type="match status" value="1"/>
</dbReference>
<evidence type="ECO:0000313" key="7">
    <source>
        <dbReference type="EMBL" id="SQI36265.1"/>
    </source>
</evidence>
<evidence type="ECO:0000256" key="1">
    <source>
        <dbReference type="ARBA" id="ARBA00004167"/>
    </source>
</evidence>
<dbReference type="InterPro" id="IPR016419">
    <property type="entry name" value="Prepilin_Pept-dep_B_prd"/>
</dbReference>
<dbReference type="RefSeq" id="WP_111739290.1">
    <property type="nucleotide sequence ID" value="NZ_LR698987.1"/>
</dbReference>
<feature type="transmembrane region" description="Helical" evidence="6">
    <location>
        <begin position="12"/>
        <end position="33"/>
    </location>
</feature>
<keyword evidence="3 6" id="KW-0812">Transmembrane</keyword>
<sequence>MLKNRRQRGFSLPEMLVAMLISAILLSGIVSLMPSFQRQSLMQQRAYRLEQALRQVLQAIEKDLRRAGYRFSSSSPRSEAAVRLSGGSFGIAGFCMLFGYDLNHSGKIDLESASSPERFGYRWRQGTVERQRGGGSCQSGEWEKMLDPSEITVSQFYVEPRRAQGKVKEGEDYFLLSLEGHWRGAPERPIRLTARVRSRGA</sequence>
<evidence type="ECO:0000256" key="4">
    <source>
        <dbReference type="ARBA" id="ARBA00022989"/>
    </source>
</evidence>
<dbReference type="AlphaFoldDB" id="A0A2X4X982"/>